<feature type="region of interest" description="Disordered" evidence="1">
    <location>
        <begin position="515"/>
        <end position="547"/>
    </location>
</feature>
<feature type="region of interest" description="Disordered" evidence="1">
    <location>
        <begin position="761"/>
        <end position="780"/>
    </location>
</feature>
<dbReference type="AlphaFoldDB" id="A0A5J5EGK6"/>
<name>A0A5J5EGK6_9PEZI</name>
<feature type="region of interest" description="Disordered" evidence="1">
    <location>
        <begin position="438"/>
        <end position="466"/>
    </location>
</feature>
<comment type="caution">
    <text evidence="2">The sequence shown here is derived from an EMBL/GenBank/DDBJ whole genome shotgun (WGS) entry which is preliminary data.</text>
</comment>
<dbReference type="EMBL" id="VXIS01000334">
    <property type="protein sequence ID" value="KAA8894520.1"/>
    <property type="molecule type" value="Genomic_DNA"/>
</dbReference>
<reference evidence="2 3" key="1">
    <citation type="submission" date="2019-09" db="EMBL/GenBank/DDBJ databases">
        <title>Draft genome of the ectomycorrhizal ascomycete Sphaerosporella brunnea.</title>
        <authorList>
            <consortium name="DOE Joint Genome Institute"/>
            <person name="Benucci G.M."/>
            <person name="Marozzi G."/>
            <person name="Antonielli L."/>
            <person name="Sanchez S."/>
            <person name="Marco P."/>
            <person name="Wang X."/>
            <person name="Falini L.B."/>
            <person name="Barry K."/>
            <person name="Haridas S."/>
            <person name="Lipzen A."/>
            <person name="Labutti K."/>
            <person name="Grigoriev I.V."/>
            <person name="Murat C."/>
            <person name="Martin F."/>
            <person name="Albertini E."/>
            <person name="Donnini D."/>
            <person name="Bonito G."/>
        </authorList>
    </citation>
    <scope>NUCLEOTIDE SEQUENCE [LARGE SCALE GENOMIC DNA]</scope>
    <source>
        <strain evidence="2 3">Sb_GMNB300</strain>
    </source>
</reference>
<evidence type="ECO:0000256" key="1">
    <source>
        <dbReference type="SAM" id="MobiDB-lite"/>
    </source>
</evidence>
<dbReference type="InParanoid" id="A0A5J5EGK6"/>
<feature type="compositionally biased region" description="Polar residues" evidence="1">
    <location>
        <begin position="761"/>
        <end position="774"/>
    </location>
</feature>
<evidence type="ECO:0000313" key="3">
    <source>
        <dbReference type="Proteomes" id="UP000326924"/>
    </source>
</evidence>
<sequence>MPPFPRNATLASILADAALRDRLTHPTSAWTRSHLAILRLKTRTRAAVPKMSTAGRTLAKAFAPVLQNSALDEPASLSDDAIEDVLRAMQPCAVEWAPFFLTLAAVIARPYVPPAPARERPPRRRAAPAAGFGAVGHPQDEDYDEDEPQAEGQHDEESAHNTDEEWTEHVGDLSLDSVISNFSLTDRTLLRERSKLESLTVQLLHDLARPITTAFARSGKSQWRLKFLMCPHALTARIANDSLAFESINDGGLYLHVLNRGNYTVFSPNIPLCIVECKRFAEDDATAQMAGEMLAAVLDRVNQLAGGKPDALSDGQRTIHLINAQQSRMRYLRATFSVEYLSQLQDGTLDQTFPESKIDVSTEMELEVVQDRLAAAKLLLAVLAEVDQVWPDFLLQSGVASPLKFRKMAMTRVELVPDFVLPSVLSFHSISARLGTRPKNRAARSRSVGARATLRNHSDPETYHPNKGTGWWARVLTVALNSLSLSTHVVAARNNLYRSHKHFAKWKRRQLPVLQLPEELEAGGPDDGDRSDRDEDDDDARGVGGSGFAHRRFGISADDDHDARGFGAAFRPAERVVIPFELATTWDPAKQCSWEEREGWGPVHIEEKLLFPDFAALIETECVVRTLKPVGLILIAQPDCLDLIVRLDMVVSEITPHLTGRLNGRRRCAKAAVCAGLEEILTISASTAAAVIRSRNDLGPSKRMEQGGGAGGMTPARHWPDCLDFVVIFRSSQPDFLALKLETECVVRILHRHAPFEVTEKTPTASGSMKTWQRQAPPPPVELEGEQAWFVYQILMDGGLSSSAWSSGLATKEPAELGNGLDAIDRFHEAHPDTSRPLPEDA</sequence>
<keyword evidence="3" id="KW-1185">Reference proteome</keyword>
<protein>
    <submittedName>
        <fullName evidence="2">Uncharacterized protein</fullName>
    </submittedName>
</protein>
<accession>A0A5J5EGK6</accession>
<feature type="region of interest" description="Disordered" evidence="1">
    <location>
        <begin position="113"/>
        <end position="167"/>
    </location>
</feature>
<gene>
    <name evidence="2" type="ORF">FN846DRAFT_912829</name>
</gene>
<feature type="compositionally biased region" description="Basic and acidic residues" evidence="1">
    <location>
        <begin position="152"/>
        <end position="167"/>
    </location>
</feature>
<organism evidence="2 3">
    <name type="scientific">Sphaerosporella brunnea</name>
    <dbReference type="NCBI Taxonomy" id="1250544"/>
    <lineage>
        <taxon>Eukaryota</taxon>
        <taxon>Fungi</taxon>
        <taxon>Dikarya</taxon>
        <taxon>Ascomycota</taxon>
        <taxon>Pezizomycotina</taxon>
        <taxon>Pezizomycetes</taxon>
        <taxon>Pezizales</taxon>
        <taxon>Pyronemataceae</taxon>
        <taxon>Sphaerosporella</taxon>
    </lineage>
</organism>
<dbReference type="Proteomes" id="UP000326924">
    <property type="component" value="Unassembled WGS sequence"/>
</dbReference>
<proteinExistence type="predicted"/>
<evidence type="ECO:0000313" key="2">
    <source>
        <dbReference type="EMBL" id="KAA8894520.1"/>
    </source>
</evidence>